<keyword evidence="2" id="KW-1185">Reference proteome</keyword>
<evidence type="ECO:0000313" key="2">
    <source>
        <dbReference type="Proteomes" id="UP000192907"/>
    </source>
</evidence>
<protein>
    <submittedName>
        <fullName evidence="1">Uncharacterized protein</fullName>
    </submittedName>
</protein>
<proteinExistence type="predicted"/>
<dbReference type="OrthoDB" id="9777975at2"/>
<name>A0A1Y6CIU5_9BACT</name>
<dbReference type="EMBL" id="FWZT01000017">
    <property type="protein sequence ID" value="SMF55069.1"/>
    <property type="molecule type" value="Genomic_DNA"/>
</dbReference>
<dbReference type="RefSeq" id="WP_132322078.1">
    <property type="nucleotide sequence ID" value="NZ_FWZT01000017.1"/>
</dbReference>
<dbReference type="PROSITE" id="PS51257">
    <property type="entry name" value="PROKAR_LIPOPROTEIN"/>
    <property type="match status" value="1"/>
</dbReference>
<dbReference type="AlphaFoldDB" id="A0A1Y6CIU5"/>
<accession>A0A1Y6CIU5</accession>
<gene>
    <name evidence="1" type="ORF">SAMN06296036_11774</name>
</gene>
<reference evidence="2" key="1">
    <citation type="submission" date="2017-04" db="EMBL/GenBank/DDBJ databases">
        <authorList>
            <person name="Varghese N."/>
            <person name="Submissions S."/>
        </authorList>
    </citation>
    <scope>NUCLEOTIDE SEQUENCE [LARGE SCALE GENOMIC DNA]</scope>
    <source>
        <strain evidence="2">RKEM611</strain>
    </source>
</reference>
<dbReference type="STRING" id="1513793.SAMN06296036_11774"/>
<sequence>MKLIDNLLLLSLTTGFIISCGSDPENKGLDDDDATDAFYENEQSGNAASSGSQIWLSISDFFGFPQAEDAESSSIVTALGTAPTLYSENIGSSTPSDNYSSLLTAFGTKMVQSAVNSQCASITGISQSFTGFGSTGSALTNSVRYMSYRLYGTDGVAETTDRYAVLSIPAGATPQPLIMYAHGSTVGLSYSEIAGTFDTLQAGNFIAAPTFPGEKLCSPTVTLSTETCSDSNTVAAATSTQSGADVWDGDVRELMGLWNCLATLKAAADASAGLYTSVAELNASTLATTGGTVNMEALVDTEMASVNVSISTTDVPYTLLIGADRGGLTATLAAARSGYFLYDQSLGDNSTIASYKTQINSTLTISSILPIAVGTLGSNYSLTMGLNRVGLHSAITSNTVFDALPGWALLKAFFSQYQSADSTATTAQIAAEIASRDMTFMEQFMPVSLRNWGATDANETTSDGAGTFITLHPIDDIVVAYSQAQIGDGVRENILTGLEASNSAGTTALPGYNHAVYAFQASDDFYVECANDDGTYSESCASDADGYVYTGGGDSNNDGIVDDLNHVSNSSFLNGQLVSLTESQSAIAAGTTANTAVDAATPCVTAYTTGAGSTVPSTASGALFAPLLARADGESAYSGAYSSTKYSVTPAVIAGSLISYHAGIASGALTGSGCPSFD</sequence>
<organism evidence="1 2">
    <name type="scientific">Pseudobacteriovorax antillogorgiicola</name>
    <dbReference type="NCBI Taxonomy" id="1513793"/>
    <lineage>
        <taxon>Bacteria</taxon>
        <taxon>Pseudomonadati</taxon>
        <taxon>Bdellovibrionota</taxon>
        <taxon>Oligoflexia</taxon>
        <taxon>Oligoflexales</taxon>
        <taxon>Pseudobacteriovoracaceae</taxon>
        <taxon>Pseudobacteriovorax</taxon>
    </lineage>
</organism>
<dbReference type="Proteomes" id="UP000192907">
    <property type="component" value="Unassembled WGS sequence"/>
</dbReference>
<evidence type="ECO:0000313" key="1">
    <source>
        <dbReference type="EMBL" id="SMF55069.1"/>
    </source>
</evidence>